<dbReference type="EMBL" id="PP511521">
    <property type="protein sequence ID" value="XCD04996.1"/>
    <property type="molecule type" value="Genomic_DNA"/>
</dbReference>
<name>A0AAU8AZX8_9CAUD</name>
<protein>
    <submittedName>
        <fullName evidence="1">Uncharacterized protein</fullName>
    </submittedName>
</protein>
<proteinExistence type="predicted"/>
<reference evidence="1" key="1">
    <citation type="submission" date="2024-03" db="EMBL/GenBank/DDBJ databases">
        <title>Diverse circular DNA viruses in blood, oral, and fecal samples of captive lemurs.</title>
        <authorList>
            <person name="Paietta E.N."/>
            <person name="Kraberger S."/>
            <person name="Lund M.C."/>
            <person name="Custer J.M."/>
            <person name="Vargas K.M."/>
            <person name="Ehmke E.E."/>
            <person name="Yoder A.D."/>
            <person name="Varsani A."/>
        </authorList>
    </citation>
    <scope>NUCLEOTIDE SEQUENCE</scope>
    <source>
        <strain evidence="1">Duke_24FS_3</strain>
    </source>
</reference>
<evidence type="ECO:0000313" key="1">
    <source>
        <dbReference type="EMBL" id="XCD04996.1"/>
    </source>
</evidence>
<sequence>MKYTIHEIPLKSFRIHFNGFFRTMPEYFCA</sequence>
<organism evidence="1">
    <name type="scientific">Dulem virus 36</name>
    <dbReference type="NCBI Taxonomy" id="3145754"/>
    <lineage>
        <taxon>Viruses</taxon>
        <taxon>Duplodnaviria</taxon>
        <taxon>Heunggongvirae</taxon>
        <taxon>Uroviricota</taxon>
        <taxon>Caudoviricetes</taxon>
    </lineage>
</organism>
<accession>A0AAU8AZX8</accession>